<evidence type="ECO:0000256" key="6">
    <source>
        <dbReference type="ARBA" id="ARBA00023288"/>
    </source>
</evidence>
<accession>A0A3B1CI41</accession>
<evidence type="ECO:0000256" key="1">
    <source>
        <dbReference type="ARBA" id="ARBA00004459"/>
    </source>
</evidence>
<dbReference type="PROSITE" id="PS51257">
    <property type="entry name" value="PROKAR_LIPOPROTEIN"/>
    <property type="match status" value="1"/>
</dbReference>
<dbReference type="EMBL" id="UOGF01000056">
    <property type="protein sequence ID" value="VAX29889.1"/>
    <property type="molecule type" value="Genomic_DNA"/>
</dbReference>
<evidence type="ECO:0000313" key="7">
    <source>
        <dbReference type="EMBL" id="VAX29889.1"/>
    </source>
</evidence>
<keyword evidence="3" id="KW-0472">Membrane</keyword>
<evidence type="ECO:0000256" key="5">
    <source>
        <dbReference type="ARBA" id="ARBA00023237"/>
    </source>
</evidence>
<dbReference type="GO" id="GO:0009279">
    <property type="term" value="C:cell outer membrane"/>
    <property type="evidence" value="ECO:0007669"/>
    <property type="project" value="UniProtKB-SubCell"/>
</dbReference>
<name>A0A3B1CI41_9ZZZZ</name>
<keyword evidence="6" id="KW-0449">Lipoprotein</keyword>
<dbReference type="NCBIfam" id="NF047847">
    <property type="entry name" value="SS_mature_LptM"/>
    <property type="match status" value="1"/>
</dbReference>
<reference evidence="7" key="1">
    <citation type="submission" date="2018-06" db="EMBL/GenBank/DDBJ databases">
        <authorList>
            <person name="Zhirakovskaya E."/>
        </authorList>
    </citation>
    <scope>NUCLEOTIDE SEQUENCE</scope>
</reference>
<keyword evidence="4" id="KW-0564">Palmitate</keyword>
<comment type="subcellular location">
    <subcellularLocation>
        <location evidence="1">Cell outer membrane</location>
        <topology evidence="1">Lipid-anchor</topology>
    </subcellularLocation>
</comment>
<evidence type="ECO:0000256" key="3">
    <source>
        <dbReference type="ARBA" id="ARBA00023136"/>
    </source>
</evidence>
<evidence type="ECO:0000256" key="2">
    <source>
        <dbReference type="ARBA" id="ARBA00022729"/>
    </source>
</evidence>
<proteinExistence type="predicted"/>
<gene>
    <name evidence="7" type="ORF">MNBD_NITROSPIRAE01-83</name>
</gene>
<organism evidence="7">
    <name type="scientific">hydrothermal vent metagenome</name>
    <dbReference type="NCBI Taxonomy" id="652676"/>
    <lineage>
        <taxon>unclassified sequences</taxon>
        <taxon>metagenomes</taxon>
        <taxon>ecological metagenomes</taxon>
    </lineage>
</organism>
<keyword evidence="2" id="KW-0732">Signal</keyword>
<keyword evidence="5" id="KW-0998">Cell outer membrane</keyword>
<evidence type="ECO:0000256" key="4">
    <source>
        <dbReference type="ARBA" id="ARBA00023139"/>
    </source>
</evidence>
<protein>
    <submittedName>
        <fullName evidence="7">Uncharacterized protein</fullName>
    </submittedName>
</protein>
<dbReference type="AlphaFoldDB" id="A0A3B1CI41"/>
<dbReference type="InterPro" id="IPR032831">
    <property type="entry name" value="LptM_cons"/>
</dbReference>
<sequence>MKKTFVTIALLFVVFLLQGCGRKGPPVAPPEEAVHGKPVVSVLRSSLEMKEKHAGI</sequence>